<dbReference type="RefSeq" id="WP_132842863.1">
    <property type="nucleotide sequence ID" value="NZ_JBDJLH010000001.1"/>
</dbReference>
<dbReference type="Gene3D" id="3.10.450.50">
    <property type="match status" value="1"/>
</dbReference>
<dbReference type="Proteomes" id="UP001409291">
    <property type="component" value="Unassembled WGS sequence"/>
</dbReference>
<evidence type="ECO:0000313" key="2">
    <source>
        <dbReference type="EMBL" id="MEN5378342.1"/>
    </source>
</evidence>
<feature type="signal peptide" evidence="1">
    <location>
        <begin position="1"/>
        <end position="22"/>
    </location>
</feature>
<gene>
    <name evidence="2" type="ORF">ABE541_13840</name>
</gene>
<dbReference type="Pfam" id="PF12893">
    <property type="entry name" value="Lumazine_bd_2"/>
    <property type="match status" value="1"/>
</dbReference>
<feature type="chain" id="PRO_5045963604" evidence="1">
    <location>
        <begin position="23"/>
        <end position="143"/>
    </location>
</feature>
<keyword evidence="3" id="KW-1185">Reference proteome</keyword>
<evidence type="ECO:0000256" key="1">
    <source>
        <dbReference type="SAM" id="SignalP"/>
    </source>
</evidence>
<keyword evidence="1" id="KW-0732">Signal</keyword>
<sequence length="143" mass="15863">MKTLVKTFTVAVLVAISTLTMASGNPEKTINLSTANFAIDHYIDVMTEGQSLGLEQLFTADYNQKVQGKIARTNSRSDVISFLKKQKGEKLNCKTTTLILEQSAHYMVAKVTMQFENFTKTDLVTLVNDGGAWKVSKSINCYQ</sequence>
<protein>
    <submittedName>
        <fullName evidence="2">Nuclear transport factor 2 family protein</fullName>
    </submittedName>
</protein>
<comment type="caution">
    <text evidence="2">The sequence shown here is derived from an EMBL/GenBank/DDBJ whole genome shotgun (WGS) entry which is preliminary data.</text>
</comment>
<dbReference type="InterPro" id="IPR039437">
    <property type="entry name" value="FrzH/put_lumazine-bd"/>
</dbReference>
<name>A0ABV0BV03_9SPHI</name>
<accession>A0ABV0BV03</accession>
<organism evidence="2 3">
    <name type="scientific">Sphingobacterium kitahiroshimense</name>
    <dbReference type="NCBI Taxonomy" id="470446"/>
    <lineage>
        <taxon>Bacteria</taxon>
        <taxon>Pseudomonadati</taxon>
        <taxon>Bacteroidota</taxon>
        <taxon>Sphingobacteriia</taxon>
        <taxon>Sphingobacteriales</taxon>
        <taxon>Sphingobacteriaceae</taxon>
        <taxon>Sphingobacterium</taxon>
    </lineage>
</organism>
<evidence type="ECO:0000313" key="3">
    <source>
        <dbReference type="Proteomes" id="UP001409291"/>
    </source>
</evidence>
<reference evidence="2 3" key="1">
    <citation type="submission" date="2024-04" db="EMBL/GenBank/DDBJ databases">
        <title>WGS of bacteria from Torrens River.</title>
        <authorList>
            <person name="Wyrsch E.R."/>
            <person name="Drigo B."/>
        </authorList>
    </citation>
    <scope>NUCLEOTIDE SEQUENCE [LARGE SCALE GENOMIC DNA]</scope>
    <source>
        <strain evidence="2 3">TWI391</strain>
    </source>
</reference>
<dbReference type="EMBL" id="JBDJNQ010000006">
    <property type="protein sequence ID" value="MEN5378342.1"/>
    <property type="molecule type" value="Genomic_DNA"/>
</dbReference>
<proteinExistence type="predicted"/>